<dbReference type="RefSeq" id="WP_013667683.1">
    <property type="nucleotide sequence ID" value="NZ_JBHLWO010000002.1"/>
</dbReference>
<dbReference type="GO" id="GO:0051301">
    <property type="term" value="P:cell division"/>
    <property type="evidence" value="ECO:0007669"/>
    <property type="project" value="UniProtKB-KW"/>
</dbReference>
<dbReference type="Proteomes" id="UP001589774">
    <property type="component" value="Unassembled WGS sequence"/>
</dbReference>
<dbReference type="Gene3D" id="3.30.530.20">
    <property type="match status" value="1"/>
</dbReference>
<dbReference type="EMBL" id="JBHLWO010000002">
    <property type="protein sequence ID" value="MFC0320297.1"/>
    <property type="molecule type" value="Genomic_DNA"/>
</dbReference>
<organism evidence="1 2">
    <name type="scientific">Olivibacter oleidegradans</name>
    <dbReference type="NCBI Taxonomy" id="760123"/>
    <lineage>
        <taxon>Bacteria</taxon>
        <taxon>Pseudomonadati</taxon>
        <taxon>Bacteroidota</taxon>
        <taxon>Sphingobacteriia</taxon>
        <taxon>Sphingobacteriales</taxon>
        <taxon>Sphingobacteriaceae</taxon>
        <taxon>Olivibacter</taxon>
    </lineage>
</organism>
<keyword evidence="1" id="KW-0131">Cell cycle</keyword>
<evidence type="ECO:0000313" key="2">
    <source>
        <dbReference type="Proteomes" id="UP001589774"/>
    </source>
</evidence>
<keyword evidence="1" id="KW-0132">Cell division</keyword>
<sequence length="169" mass="19627">MFNFINKPIVPVIELTTNIRAEIDICFDLSRSIDLHCISTVGTDEKAIAGTTCGLIGFNETVTWQAKHFGIRQQLTSKITAYERPFHFRDEQLKGPFSYIKHDHFFRTVGNFTTVIDHFDYGIPYGVFGKSFDRLILNNYLRRFLEERNRIIKDYAECGRFMDLLKTGS</sequence>
<name>A0ABV6HN42_9SPHI</name>
<dbReference type="CDD" id="cd07820">
    <property type="entry name" value="SRPBCC_3"/>
    <property type="match status" value="1"/>
</dbReference>
<proteinExistence type="predicted"/>
<reference evidence="1 2" key="1">
    <citation type="submission" date="2024-09" db="EMBL/GenBank/DDBJ databases">
        <authorList>
            <person name="Sun Q."/>
            <person name="Mori K."/>
        </authorList>
    </citation>
    <scope>NUCLEOTIDE SEQUENCE [LARGE SCALE GENOMIC DNA]</scope>
    <source>
        <strain evidence="1 2">CCM 7765</strain>
    </source>
</reference>
<protein>
    <submittedName>
        <fullName evidence="1">Cell division protein</fullName>
    </submittedName>
</protein>
<keyword evidence="2" id="KW-1185">Reference proteome</keyword>
<evidence type="ECO:0000313" key="1">
    <source>
        <dbReference type="EMBL" id="MFC0320297.1"/>
    </source>
</evidence>
<comment type="caution">
    <text evidence="1">The sequence shown here is derived from an EMBL/GenBank/DDBJ whole genome shotgun (WGS) entry which is preliminary data.</text>
</comment>
<accession>A0ABV6HN42</accession>
<dbReference type="InterPro" id="IPR023393">
    <property type="entry name" value="START-like_dom_sf"/>
</dbReference>
<dbReference type="SUPFAM" id="SSF55961">
    <property type="entry name" value="Bet v1-like"/>
    <property type="match status" value="1"/>
</dbReference>
<gene>
    <name evidence="1" type="ORF">ACFFI0_18365</name>
</gene>